<organism evidence="4 5">
    <name type="scientific">Parvibacter caecicola</name>
    <dbReference type="NCBI Taxonomy" id="747645"/>
    <lineage>
        <taxon>Bacteria</taxon>
        <taxon>Bacillati</taxon>
        <taxon>Actinomycetota</taxon>
        <taxon>Coriobacteriia</taxon>
        <taxon>Coriobacteriales</taxon>
        <taxon>Coriobacteriaceae</taxon>
        <taxon>Parvibacter</taxon>
    </lineage>
</organism>
<dbReference type="PANTHER" id="PTHR33295:SF8">
    <property type="entry name" value="AAA+ ATPASE DOMAIN-CONTAINING PROTEIN"/>
    <property type="match status" value="1"/>
</dbReference>
<keyword evidence="4" id="KW-0067">ATP-binding</keyword>
<keyword evidence="4" id="KW-0547">Nucleotide-binding</keyword>
<dbReference type="EMBL" id="SSTM01000003">
    <property type="protein sequence ID" value="TJW10721.1"/>
    <property type="molecule type" value="Genomic_DNA"/>
</dbReference>
<dbReference type="InterPro" id="IPR025420">
    <property type="entry name" value="DUF4143"/>
</dbReference>
<protein>
    <submittedName>
        <fullName evidence="4">ATP-binding protein</fullName>
    </submittedName>
</protein>
<reference evidence="3 6" key="2">
    <citation type="submission" date="2020-08" db="EMBL/GenBank/DDBJ databases">
        <title>Sequencing the genomes of 1000 actinobacteria strains.</title>
        <authorList>
            <person name="Klenk H.-P."/>
        </authorList>
    </citation>
    <scope>NUCLEOTIDE SEQUENCE [LARGE SCALE GENOMIC DNA]</scope>
    <source>
        <strain evidence="3 6">DSM 22242</strain>
    </source>
</reference>
<proteinExistence type="predicted"/>
<dbReference type="EMBL" id="JACHYA010000007">
    <property type="protein sequence ID" value="MBB3171934.1"/>
    <property type="molecule type" value="Genomic_DNA"/>
</dbReference>
<reference evidence="4 5" key="1">
    <citation type="submission" date="2019-04" db="EMBL/GenBank/DDBJ databases">
        <title>Microbes associate with the intestines of laboratory mice.</title>
        <authorList>
            <person name="Navarre W."/>
            <person name="Wong E."/>
            <person name="Huang K.C."/>
            <person name="Tropini C."/>
            <person name="Ng K."/>
            <person name="Yu B."/>
        </authorList>
    </citation>
    <scope>NUCLEOTIDE SEQUENCE [LARGE SCALE GENOMIC DNA]</scope>
    <source>
        <strain evidence="4 5">NM48_B13</strain>
    </source>
</reference>
<sequence>MASAFHSVVQEKLSEFYEQGVPDVFLRDVSLGEPLVPARANLVKVLVGVRRCGKTYRLYQEMHRILDAGKSLRSILYFNFDDERLKPYDASVLDDVVETYYAMNPWAKSEGAYFFFDEIQEIPDWGTFMRRMVDTQVATIYVTGSSSKMLSSQIASEFRGRALSREIFPMSFSEFVRFHGYGAGQLGGLGDEGGATSEVRAKLRHALSRYLTEGGFIAAQNLEPSDATQLLQEYANRTVNYDVMERYNVGNPRAASLFLARCLASSGRELSLTKAYNDFKSRRVSIGREALSRLLSYYEESYLLFSVKSYGVALADNPRSSAKVYAADPSLFGAFSPAPASDKGQRLETAVFNKLLREKPSVRQGAISRAFVGEGSQRQEIDFVVGDAMALERVKLVQVSCSLADPSTRKREMRALEAAMPQFDTEEAWIVTMDEGEEVQTPAGCIHIVPAWEWL</sequence>
<dbReference type="InterPro" id="IPR027417">
    <property type="entry name" value="P-loop_NTPase"/>
</dbReference>
<evidence type="ECO:0000313" key="3">
    <source>
        <dbReference type="EMBL" id="MBB3171934.1"/>
    </source>
</evidence>
<gene>
    <name evidence="4" type="ORF">E5982_05440</name>
    <name evidence="3" type="ORF">FHR31_001767</name>
</gene>
<dbReference type="Pfam" id="PF13635">
    <property type="entry name" value="DUF4143"/>
    <property type="match status" value="1"/>
</dbReference>
<dbReference type="GeneID" id="93356277"/>
<dbReference type="PANTHER" id="PTHR33295">
    <property type="entry name" value="ATPASE"/>
    <property type="match status" value="1"/>
</dbReference>
<keyword evidence="5" id="KW-1185">Reference proteome</keyword>
<accession>A0A3N0ABR1</accession>
<dbReference type="AlphaFoldDB" id="A0A3N0ABR1"/>
<dbReference type="RefSeq" id="WP_123184968.1">
    <property type="nucleotide sequence ID" value="NZ_CANPEU010000005.1"/>
</dbReference>
<evidence type="ECO:0000259" key="1">
    <source>
        <dbReference type="Pfam" id="PF13173"/>
    </source>
</evidence>
<evidence type="ECO:0000313" key="6">
    <source>
        <dbReference type="Proteomes" id="UP000530850"/>
    </source>
</evidence>
<dbReference type="Proteomes" id="UP000530850">
    <property type="component" value="Unassembled WGS sequence"/>
</dbReference>
<dbReference type="OrthoDB" id="9801684at2"/>
<dbReference type="SUPFAM" id="SSF52540">
    <property type="entry name" value="P-loop containing nucleoside triphosphate hydrolases"/>
    <property type="match status" value="1"/>
</dbReference>
<evidence type="ECO:0000313" key="4">
    <source>
        <dbReference type="EMBL" id="TJW10721.1"/>
    </source>
</evidence>
<dbReference type="Pfam" id="PF13173">
    <property type="entry name" value="AAA_14"/>
    <property type="match status" value="1"/>
</dbReference>
<dbReference type="InterPro" id="IPR041682">
    <property type="entry name" value="AAA_14"/>
</dbReference>
<dbReference type="GO" id="GO:0005524">
    <property type="term" value="F:ATP binding"/>
    <property type="evidence" value="ECO:0007669"/>
    <property type="project" value="UniProtKB-KW"/>
</dbReference>
<comment type="caution">
    <text evidence="4">The sequence shown here is derived from an EMBL/GenBank/DDBJ whole genome shotgun (WGS) entry which is preliminary data.</text>
</comment>
<feature type="domain" description="DUF4143" evidence="2">
    <location>
        <begin position="242"/>
        <end position="386"/>
    </location>
</feature>
<feature type="domain" description="AAA" evidence="1">
    <location>
        <begin position="43"/>
        <end position="175"/>
    </location>
</feature>
<evidence type="ECO:0000313" key="5">
    <source>
        <dbReference type="Proteomes" id="UP000309454"/>
    </source>
</evidence>
<evidence type="ECO:0000259" key="2">
    <source>
        <dbReference type="Pfam" id="PF13635"/>
    </source>
</evidence>
<name>A0A3N0ABR1_9ACTN</name>
<dbReference type="Proteomes" id="UP000309454">
    <property type="component" value="Unassembled WGS sequence"/>
</dbReference>